<dbReference type="InterPro" id="IPR036013">
    <property type="entry name" value="Band_7/SPFH_dom_sf"/>
</dbReference>
<name>A0A0M4CFU7_9CORY</name>
<evidence type="ECO:0000313" key="4">
    <source>
        <dbReference type="EMBL" id="ALC07104.1"/>
    </source>
</evidence>
<dbReference type="InterPro" id="IPR001107">
    <property type="entry name" value="Band_7"/>
</dbReference>
<dbReference type="STRING" id="931089.CDES_13895"/>
<evidence type="ECO:0000259" key="3">
    <source>
        <dbReference type="Pfam" id="PF01145"/>
    </source>
</evidence>
<keyword evidence="2" id="KW-0175">Coiled coil</keyword>
<dbReference type="InterPro" id="IPR043202">
    <property type="entry name" value="Band-7_stomatin-like"/>
</dbReference>
<dbReference type="GO" id="GO:0005886">
    <property type="term" value="C:plasma membrane"/>
    <property type="evidence" value="ECO:0007669"/>
    <property type="project" value="InterPro"/>
</dbReference>
<keyword evidence="5" id="KW-1185">Reference proteome</keyword>
<dbReference type="CDD" id="cd13438">
    <property type="entry name" value="SPFH_eoslipins_u2"/>
    <property type="match status" value="1"/>
</dbReference>
<gene>
    <name evidence="4" type="ORF">CDES_13895</name>
</gene>
<evidence type="ECO:0000313" key="5">
    <source>
        <dbReference type="Proteomes" id="UP000068067"/>
    </source>
</evidence>
<reference evidence="4 5" key="1">
    <citation type="submission" date="2014-08" db="EMBL/GenBank/DDBJ databases">
        <title>Complete genome sequence of Corynebacterium deserti GIMN1.010 (=DSM 45689), isolated from desert sand in western China.</title>
        <authorList>
            <person name="Ruckert C."/>
            <person name="Albersmeier A."/>
            <person name="Kalinowski J."/>
        </authorList>
    </citation>
    <scope>NUCLEOTIDE SEQUENCE [LARGE SCALE GENOMIC DNA]</scope>
    <source>
        <strain evidence="4 5">GIMN1.010</strain>
    </source>
</reference>
<dbReference type="Gene3D" id="3.30.479.30">
    <property type="entry name" value="Band 7 domain"/>
    <property type="match status" value="1"/>
</dbReference>
<dbReference type="EMBL" id="CP009220">
    <property type="protein sequence ID" value="ALC07104.1"/>
    <property type="molecule type" value="Genomic_DNA"/>
</dbReference>
<accession>A0A0M4CFU7</accession>
<comment type="similarity">
    <text evidence="1">Belongs to the band 7/mec-2 family.</text>
</comment>
<protein>
    <recommendedName>
        <fullName evidence="3">Band 7 domain-containing protein</fullName>
    </recommendedName>
</protein>
<dbReference type="RefSeq" id="WP_053545969.1">
    <property type="nucleotide sequence ID" value="NZ_CP009220.1"/>
</dbReference>
<dbReference type="SUPFAM" id="SSF117892">
    <property type="entry name" value="Band 7/SPFH domain"/>
    <property type="match status" value="1"/>
</dbReference>
<feature type="coiled-coil region" evidence="2">
    <location>
        <begin position="184"/>
        <end position="218"/>
    </location>
</feature>
<feature type="domain" description="Band 7" evidence="3">
    <location>
        <begin position="39"/>
        <end position="204"/>
    </location>
</feature>
<dbReference type="InterPro" id="IPR001972">
    <property type="entry name" value="Stomatin_HflK_fam"/>
</dbReference>
<dbReference type="Pfam" id="PF01145">
    <property type="entry name" value="Band_7"/>
    <property type="match status" value="1"/>
</dbReference>
<dbReference type="PATRIC" id="fig|931089.4.peg.2809"/>
<dbReference type="PRINTS" id="PR00721">
    <property type="entry name" value="STOMATIN"/>
</dbReference>
<dbReference type="AlphaFoldDB" id="A0A0M4CFU7"/>
<dbReference type="PANTHER" id="PTHR10264:SF19">
    <property type="entry name" value="AT06885P-RELATED"/>
    <property type="match status" value="1"/>
</dbReference>
<dbReference type="Proteomes" id="UP000068067">
    <property type="component" value="Chromosome"/>
</dbReference>
<evidence type="ECO:0000256" key="1">
    <source>
        <dbReference type="ARBA" id="ARBA00008164"/>
    </source>
</evidence>
<dbReference type="KEGG" id="cdx:CDES_13895"/>
<organism evidence="4 5">
    <name type="scientific">Corynebacterium deserti GIMN1.010</name>
    <dbReference type="NCBI Taxonomy" id="931089"/>
    <lineage>
        <taxon>Bacteria</taxon>
        <taxon>Bacillati</taxon>
        <taxon>Actinomycetota</taxon>
        <taxon>Actinomycetes</taxon>
        <taxon>Mycobacteriales</taxon>
        <taxon>Corynebacteriaceae</taxon>
        <taxon>Corynebacterium</taxon>
    </lineage>
</organism>
<evidence type="ECO:0000256" key="2">
    <source>
        <dbReference type="SAM" id="Coils"/>
    </source>
</evidence>
<dbReference type="PANTHER" id="PTHR10264">
    <property type="entry name" value="BAND 7 PROTEIN-RELATED"/>
    <property type="match status" value="1"/>
</dbReference>
<sequence>MGIFRSRSQNFGWSMHQAGQLINDPSQGLWRTSALRSPVARVGHAVLRQRAGEISRMSGREFSRPGDLYSQVDLRRRSIQMHPQQIPTADALTVTITLALTAITQDPVAFVSDSQGPDEEIYLAAQIALRELVNTMSLEAFVGRRIDLAPVLEAARVAGSAVGVEVSSVLLKDVSLPREYSAALQEARVAKVNSEIELEKARNEVKTTRARLATAKVLEQNPILAKIRMLEALPPGSTVEVRESGVQES</sequence>
<proteinExistence type="inferred from homology"/>